<feature type="transmembrane region" description="Helical" evidence="1">
    <location>
        <begin position="155"/>
        <end position="173"/>
    </location>
</feature>
<evidence type="ECO:0000313" key="2">
    <source>
        <dbReference type="EMBL" id="KAA9166667.1"/>
    </source>
</evidence>
<dbReference type="EMBL" id="VMNW02000001">
    <property type="protein sequence ID" value="KAA9166667.1"/>
    <property type="molecule type" value="Genomic_DNA"/>
</dbReference>
<evidence type="ECO:0000313" key="3">
    <source>
        <dbReference type="Proteomes" id="UP000319769"/>
    </source>
</evidence>
<organism evidence="2 3">
    <name type="scientific">Amycolatopsis acidicola</name>
    <dbReference type="NCBI Taxonomy" id="2596893"/>
    <lineage>
        <taxon>Bacteria</taxon>
        <taxon>Bacillati</taxon>
        <taxon>Actinomycetota</taxon>
        <taxon>Actinomycetes</taxon>
        <taxon>Pseudonocardiales</taxon>
        <taxon>Pseudonocardiaceae</taxon>
        <taxon>Amycolatopsis</taxon>
    </lineage>
</organism>
<feature type="transmembrane region" description="Helical" evidence="1">
    <location>
        <begin position="50"/>
        <end position="69"/>
    </location>
</feature>
<dbReference type="OrthoDB" id="3189021at2"/>
<gene>
    <name evidence="2" type="ORF">FPZ12_000110</name>
</gene>
<comment type="caution">
    <text evidence="2">The sequence shown here is derived from an EMBL/GenBank/DDBJ whole genome shotgun (WGS) entry which is preliminary data.</text>
</comment>
<keyword evidence="3" id="KW-1185">Reference proteome</keyword>
<dbReference type="AlphaFoldDB" id="A0A5N0VJW0"/>
<name>A0A5N0VJW0_9PSEU</name>
<proteinExistence type="predicted"/>
<evidence type="ECO:0000256" key="1">
    <source>
        <dbReference type="SAM" id="Phobius"/>
    </source>
</evidence>
<feature type="transmembrane region" description="Helical" evidence="1">
    <location>
        <begin position="125"/>
        <end position="149"/>
    </location>
</feature>
<feature type="transmembrane region" description="Helical" evidence="1">
    <location>
        <begin position="81"/>
        <end position="104"/>
    </location>
</feature>
<keyword evidence="1" id="KW-1133">Transmembrane helix</keyword>
<reference evidence="2" key="1">
    <citation type="submission" date="2019-09" db="EMBL/GenBank/DDBJ databases">
        <authorList>
            <person name="Teo W.F.A."/>
            <person name="Duangmal K."/>
        </authorList>
    </citation>
    <scope>NUCLEOTIDE SEQUENCE [LARGE SCALE GENOMIC DNA]</scope>
    <source>
        <strain evidence="2">K81G1</strain>
    </source>
</reference>
<accession>A0A5N0VJW0</accession>
<feature type="transmembrane region" description="Helical" evidence="1">
    <location>
        <begin position="20"/>
        <end position="38"/>
    </location>
</feature>
<evidence type="ECO:0008006" key="4">
    <source>
        <dbReference type="Google" id="ProtNLM"/>
    </source>
</evidence>
<keyword evidence="1" id="KW-0472">Membrane</keyword>
<keyword evidence="1" id="KW-0812">Transmembrane</keyword>
<protein>
    <recommendedName>
        <fullName evidence="4">DUF3159 domain-containing protein</fullName>
    </recommendedName>
</protein>
<sequence length="188" mass="19935">MSYLRGFAPWIAFSATSAFGWQWAALIALVASGISLTVDRRAGTRIDGQILTIGMTLYFAALAALAFAVPDSPVQAYDSPISTAWLGLIALTSLAVGRPFTLGVARRRVPAEVADSPRFRTTNMVITAFWTAGFVFMAAAGFTCVALDAAPALRIASQVVGIGLPMLCTHLYAARLRARRPQPAVAMA</sequence>
<dbReference type="Proteomes" id="UP000319769">
    <property type="component" value="Unassembled WGS sequence"/>
</dbReference>
<dbReference type="RefSeq" id="WP_144745304.1">
    <property type="nucleotide sequence ID" value="NZ_VMNW02000001.1"/>
</dbReference>